<dbReference type="EC" id="1.8.1.9" evidence="8"/>
<keyword evidence="7 8" id="KW-0676">Redox-active center</keyword>
<dbReference type="Pfam" id="PF07992">
    <property type="entry name" value="Pyr_redox_2"/>
    <property type="match status" value="1"/>
</dbReference>
<organism evidence="12 13">
    <name type="scientific">Klebsormidium nitens</name>
    <name type="common">Green alga</name>
    <name type="synonym">Ulothrix nitens</name>
    <dbReference type="NCBI Taxonomy" id="105231"/>
    <lineage>
        <taxon>Eukaryota</taxon>
        <taxon>Viridiplantae</taxon>
        <taxon>Streptophyta</taxon>
        <taxon>Klebsormidiophyceae</taxon>
        <taxon>Klebsormidiales</taxon>
        <taxon>Klebsormidiaceae</taxon>
        <taxon>Klebsormidium</taxon>
    </lineage>
</organism>
<dbReference type="PRINTS" id="PR00368">
    <property type="entry name" value="FADPNR"/>
</dbReference>
<evidence type="ECO:0000256" key="7">
    <source>
        <dbReference type="ARBA" id="ARBA00023284"/>
    </source>
</evidence>
<evidence type="ECO:0000313" key="13">
    <source>
        <dbReference type="Proteomes" id="UP000054558"/>
    </source>
</evidence>
<dbReference type="InterPro" id="IPR023753">
    <property type="entry name" value="FAD/NAD-binding_dom"/>
</dbReference>
<reference evidence="12 13" key="1">
    <citation type="journal article" date="2014" name="Nat. Commun.">
        <title>Klebsormidium flaccidum genome reveals primary factors for plant terrestrial adaptation.</title>
        <authorList>
            <person name="Hori K."/>
            <person name="Maruyama F."/>
            <person name="Fujisawa T."/>
            <person name="Togashi T."/>
            <person name="Yamamoto N."/>
            <person name="Seo M."/>
            <person name="Sato S."/>
            <person name="Yamada T."/>
            <person name="Mori H."/>
            <person name="Tajima N."/>
            <person name="Moriyama T."/>
            <person name="Ikeuchi M."/>
            <person name="Watanabe M."/>
            <person name="Wada H."/>
            <person name="Kobayashi K."/>
            <person name="Saito M."/>
            <person name="Masuda T."/>
            <person name="Sasaki-Sekimoto Y."/>
            <person name="Mashiguchi K."/>
            <person name="Awai K."/>
            <person name="Shimojima M."/>
            <person name="Masuda S."/>
            <person name="Iwai M."/>
            <person name="Nobusawa T."/>
            <person name="Narise T."/>
            <person name="Kondo S."/>
            <person name="Saito H."/>
            <person name="Sato R."/>
            <person name="Murakawa M."/>
            <person name="Ihara Y."/>
            <person name="Oshima-Yamada Y."/>
            <person name="Ohtaka K."/>
            <person name="Satoh M."/>
            <person name="Sonobe K."/>
            <person name="Ishii M."/>
            <person name="Ohtani R."/>
            <person name="Kanamori-Sato M."/>
            <person name="Honoki R."/>
            <person name="Miyazaki D."/>
            <person name="Mochizuki H."/>
            <person name="Umetsu J."/>
            <person name="Higashi K."/>
            <person name="Shibata D."/>
            <person name="Kamiya Y."/>
            <person name="Sato N."/>
            <person name="Nakamura Y."/>
            <person name="Tabata S."/>
            <person name="Ida S."/>
            <person name="Kurokawa K."/>
            <person name="Ohta H."/>
        </authorList>
    </citation>
    <scope>NUCLEOTIDE SEQUENCE [LARGE SCALE GENOMIC DNA]</scope>
    <source>
        <strain evidence="12 13">NIES-2285</strain>
    </source>
</reference>
<evidence type="ECO:0000256" key="4">
    <source>
        <dbReference type="ARBA" id="ARBA00022857"/>
    </source>
</evidence>
<dbReference type="OMA" id="GPCHVLK"/>
<dbReference type="OrthoDB" id="371245at2759"/>
<keyword evidence="13" id="KW-1185">Reference proteome</keyword>
<keyword evidence="3 8" id="KW-0274">FAD</keyword>
<evidence type="ECO:0000256" key="1">
    <source>
        <dbReference type="ARBA" id="ARBA00009333"/>
    </source>
</evidence>
<keyword evidence="6" id="KW-1015">Disulfide bond</keyword>
<proteinExistence type="inferred from homology"/>
<evidence type="ECO:0000256" key="2">
    <source>
        <dbReference type="ARBA" id="ARBA00022630"/>
    </source>
</evidence>
<evidence type="ECO:0000259" key="11">
    <source>
        <dbReference type="Pfam" id="PF07992"/>
    </source>
</evidence>
<dbReference type="InterPro" id="IPR008255">
    <property type="entry name" value="Pyr_nucl-diS_OxRdtase_2_AS"/>
</dbReference>
<feature type="region of interest" description="Disordered" evidence="10">
    <location>
        <begin position="379"/>
        <end position="459"/>
    </location>
</feature>
<evidence type="ECO:0000313" key="12">
    <source>
        <dbReference type="EMBL" id="GAQ78955.1"/>
    </source>
</evidence>
<evidence type="ECO:0000256" key="6">
    <source>
        <dbReference type="ARBA" id="ARBA00023157"/>
    </source>
</evidence>
<sequence length="459" mass="50112">MLTGAPYLSRALFQRITATLRQASALSTIKQQPHTRIISQSFTARFFTMGLRKEKTKLSTKLAIIGSGPAAHTAAVYAARAQLEPVLFEGWLANGIAAGGQLTTTTDVENFPGFPEGIHGSELTDKFRAQSERFGTQIFSETVNRVDFSKRPFTLWTDEKEVTAETVIVATGAIAKRLEFKGSGEVGGFWNKGISACAVCDGAAPIFRNVPLVVIGGGDSAMEEAIFLTKYGSKVYIIHRRDEFRASKIMQKRALEHPKIEVLWNTVVNEAYGNEKGRLGGLKVQNVVTGAVTDLPVNGLFFAIGHEPATKFLDGQLAMDEDDYIKVTPGTTETSVEGVFAAGDVQDKKWRQAITAAGTGCMAALQVEHFLELHGIQEGKSDPVQSEQVRNDTSKLADQHGERNELLPDHRPEKQENFEDDHSHLVLPPRSDEPMADGESKPMADVAESKPLKQLVASM</sequence>
<keyword evidence="5 8" id="KW-0560">Oxidoreductase</keyword>
<dbReference type="GO" id="GO:0004791">
    <property type="term" value="F:thioredoxin-disulfide reductase (NADPH) activity"/>
    <property type="evidence" value="ECO:0000318"/>
    <property type="project" value="GO_Central"/>
</dbReference>
<comment type="cofactor">
    <cofactor evidence="9">
        <name>FAD</name>
        <dbReference type="ChEBI" id="CHEBI:57692"/>
    </cofactor>
    <text evidence="9">Binds 1 FAD per subunit.</text>
</comment>
<evidence type="ECO:0000256" key="8">
    <source>
        <dbReference type="RuleBase" id="RU003880"/>
    </source>
</evidence>
<comment type="subunit">
    <text evidence="8">Homodimer.</text>
</comment>
<dbReference type="InterPro" id="IPR005982">
    <property type="entry name" value="Thioredox_Rdtase"/>
</dbReference>
<evidence type="ECO:0000256" key="3">
    <source>
        <dbReference type="ARBA" id="ARBA00022827"/>
    </source>
</evidence>
<evidence type="ECO:0000256" key="9">
    <source>
        <dbReference type="RuleBase" id="RU003881"/>
    </source>
</evidence>
<dbReference type="FunFam" id="3.50.50.60:FF:000064">
    <property type="entry name" value="Thioredoxin reductase"/>
    <property type="match status" value="1"/>
</dbReference>
<dbReference type="GO" id="GO:0019430">
    <property type="term" value="P:removal of superoxide radicals"/>
    <property type="evidence" value="ECO:0007669"/>
    <property type="project" value="UniProtKB-UniRule"/>
</dbReference>
<evidence type="ECO:0000256" key="5">
    <source>
        <dbReference type="ARBA" id="ARBA00023002"/>
    </source>
</evidence>
<dbReference type="EMBL" id="DF236970">
    <property type="protein sequence ID" value="GAQ78955.1"/>
    <property type="molecule type" value="Genomic_DNA"/>
</dbReference>
<dbReference type="GO" id="GO:0045454">
    <property type="term" value="P:cell redox homeostasis"/>
    <property type="evidence" value="ECO:0000318"/>
    <property type="project" value="GO_Central"/>
</dbReference>
<dbReference type="STRING" id="105231.A0A1Y1HK59"/>
<dbReference type="Proteomes" id="UP000054558">
    <property type="component" value="Unassembled WGS sequence"/>
</dbReference>
<dbReference type="PROSITE" id="PS00573">
    <property type="entry name" value="PYRIDINE_REDOX_2"/>
    <property type="match status" value="1"/>
</dbReference>
<dbReference type="AlphaFoldDB" id="A0A1Y1HK59"/>
<dbReference type="Gene3D" id="3.50.50.60">
    <property type="entry name" value="FAD/NAD(P)-binding domain"/>
    <property type="match status" value="2"/>
</dbReference>
<accession>A0A1Y1HK59</accession>
<keyword evidence="2 8" id="KW-0285">Flavoprotein</keyword>
<dbReference type="InterPro" id="IPR050097">
    <property type="entry name" value="Ferredoxin-NADP_redctase_2"/>
</dbReference>
<dbReference type="NCBIfam" id="TIGR01292">
    <property type="entry name" value="TRX_reduct"/>
    <property type="match status" value="1"/>
</dbReference>
<dbReference type="PRINTS" id="PR00469">
    <property type="entry name" value="PNDRDTASEII"/>
</dbReference>
<keyword evidence="4 9" id="KW-0521">NADP</keyword>
<evidence type="ECO:0000256" key="10">
    <source>
        <dbReference type="SAM" id="MobiDB-lite"/>
    </source>
</evidence>
<feature type="domain" description="FAD/NAD(P)-binding" evidence="11">
    <location>
        <begin position="61"/>
        <end position="360"/>
    </location>
</feature>
<name>A0A1Y1HK59_KLENI</name>
<comment type="catalytic activity">
    <reaction evidence="8">
        <text>[thioredoxin]-dithiol + NADP(+) = [thioredoxin]-disulfide + NADPH + H(+)</text>
        <dbReference type="Rhea" id="RHEA:20345"/>
        <dbReference type="Rhea" id="RHEA-COMP:10698"/>
        <dbReference type="Rhea" id="RHEA-COMP:10700"/>
        <dbReference type="ChEBI" id="CHEBI:15378"/>
        <dbReference type="ChEBI" id="CHEBI:29950"/>
        <dbReference type="ChEBI" id="CHEBI:50058"/>
        <dbReference type="ChEBI" id="CHEBI:57783"/>
        <dbReference type="ChEBI" id="CHEBI:58349"/>
        <dbReference type="EC" id="1.8.1.9"/>
    </reaction>
</comment>
<gene>
    <name evidence="12" type="ORF">KFL_000210420</name>
</gene>
<dbReference type="SUPFAM" id="SSF51905">
    <property type="entry name" value="FAD/NAD(P)-binding domain"/>
    <property type="match status" value="1"/>
</dbReference>
<feature type="compositionally biased region" description="Basic and acidic residues" evidence="10">
    <location>
        <begin position="389"/>
        <end position="451"/>
    </location>
</feature>
<comment type="similarity">
    <text evidence="1 8">Belongs to the class-II pyridine nucleotide-disulfide oxidoreductase family.</text>
</comment>
<dbReference type="InterPro" id="IPR036188">
    <property type="entry name" value="FAD/NAD-bd_sf"/>
</dbReference>
<dbReference type="GO" id="GO:0005737">
    <property type="term" value="C:cytoplasm"/>
    <property type="evidence" value="ECO:0007669"/>
    <property type="project" value="InterPro"/>
</dbReference>
<protein>
    <recommendedName>
        <fullName evidence="8">Thioredoxin reductase</fullName>
        <ecNumber evidence="8">1.8.1.9</ecNumber>
    </recommendedName>
</protein>
<dbReference type="PANTHER" id="PTHR48105">
    <property type="entry name" value="THIOREDOXIN REDUCTASE 1-RELATED-RELATED"/>
    <property type="match status" value="1"/>
</dbReference>